<evidence type="ECO:0000259" key="4">
    <source>
        <dbReference type="PROSITE" id="PS50014"/>
    </source>
</evidence>
<protein>
    <recommendedName>
        <fullName evidence="4">Bromo domain-containing protein</fullName>
    </recommendedName>
</protein>
<dbReference type="PANTHER" id="PTHR45750:SF3">
    <property type="entry name" value="HISTONE ACETYLTRANSFERASE"/>
    <property type="match status" value="1"/>
</dbReference>
<dbReference type="Pfam" id="PF00439">
    <property type="entry name" value="Bromodomain"/>
    <property type="match status" value="1"/>
</dbReference>
<feature type="domain" description="Bromo" evidence="4">
    <location>
        <begin position="67"/>
        <end position="137"/>
    </location>
</feature>
<dbReference type="Proteomes" id="UP001642540">
    <property type="component" value="Unassembled WGS sequence"/>
</dbReference>
<feature type="compositionally biased region" description="Basic residues" evidence="3">
    <location>
        <begin position="190"/>
        <end position="204"/>
    </location>
</feature>
<proteinExistence type="predicted"/>
<evidence type="ECO:0000313" key="5">
    <source>
        <dbReference type="EMBL" id="CAL8120043.1"/>
    </source>
</evidence>
<sequence length="204" mass="24197">MDEAAMQRRYRTCCMNWINDVGPKSRKRSSKEPMTSTPKLRPSNTLPQIWITNWLVFMKEKILPFLEKMECAKHFLKPVDRLVLQDYSNHVKYPMDLSIIRRRLKYWYYVALEQLEDDLRLIVANAGLYHDRGTEIYEASRNLWTTYQQIRANIPRRQKVIVILEARKPRTSKRLKRKSGVVKAPEVAGKRMRKGTTKATTQKK</sequence>
<gene>
    <name evidence="5" type="ORF">ODALV1_LOCUS18824</name>
</gene>
<keyword evidence="1 2" id="KW-0103">Bromodomain</keyword>
<dbReference type="PROSITE" id="PS50014">
    <property type="entry name" value="BROMODOMAIN_2"/>
    <property type="match status" value="1"/>
</dbReference>
<keyword evidence="6" id="KW-1185">Reference proteome</keyword>
<evidence type="ECO:0000256" key="2">
    <source>
        <dbReference type="PROSITE-ProRule" id="PRU00035"/>
    </source>
</evidence>
<feature type="region of interest" description="Disordered" evidence="3">
    <location>
        <begin position="174"/>
        <end position="204"/>
    </location>
</feature>
<dbReference type="SMART" id="SM00297">
    <property type="entry name" value="BROMO"/>
    <property type="match status" value="1"/>
</dbReference>
<feature type="region of interest" description="Disordered" evidence="3">
    <location>
        <begin position="21"/>
        <end position="40"/>
    </location>
</feature>
<evidence type="ECO:0000256" key="1">
    <source>
        <dbReference type="ARBA" id="ARBA00023117"/>
    </source>
</evidence>
<evidence type="ECO:0000313" key="6">
    <source>
        <dbReference type="Proteomes" id="UP001642540"/>
    </source>
</evidence>
<dbReference type="CDD" id="cd04369">
    <property type="entry name" value="Bromodomain"/>
    <property type="match status" value="1"/>
</dbReference>
<organism evidence="5 6">
    <name type="scientific">Orchesella dallaii</name>
    <dbReference type="NCBI Taxonomy" id="48710"/>
    <lineage>
        <taxon>Eukaryota</taxon>
        <taxon>Metazoa</taxon>
        <taxon>Ecdysozoa</taxon>
        <taxon>Arthropoda</taxon>
        <taxon>Hexapoda</taxon>
        <taxon>Collembola</taxon>
        <taxon>Entomobryomorpha</taxon>
        <taxon>Entomobryoidea</taxon>
        <taxon>Orchesellidae</taxon>
        <taxon>Orchesellinae</taxon>
        <taxon>Orchesella</taxon>
    </lineage>
</organism>
<evidence type="ECO:0000256" key="3">
    <source>
        <dbReference type="SAM" id="MobiDB-lite"/>
    </source>
</evidence>
<dbReference type="Gene3D" id="1.20.920.10">
    <property type="entry name" value="Bromodomain-like"/>
    <property type="match status" value="1"/>
</dbReference>
<dbReference type="InterPro" id="IPR001487">
    <property type="entry name" value="Bromodomain"/>
</dbReference>
<dbReference type="PRINTS" id="PR00503">
    <property type="entry name" value="BROMODOMAIN"/>
</dbReference>
<reference evidence="5 6" key="1">
    <citation type="submission" date="2024-08" db="EMBL/GenBank/DDBJ databases">
        <authorList>
            <person name="Cucini C."/>
            <person name="Frati F."/>
        </authorList>
    </citation>
    <scope>NUCLEOTIDE SEQUENCE [LARGE SCALE GENOMIC DNA]</scope>
</reference>
<comment type="caution">
    <text evidence="5">The sequence shown here is derived from an EMBL/GenBank/DDBJ whole genome shotgun (WGS) entry which is preliminary data.</text>
</comment>
<dbReference type="InterPro" id="IPR036427">
    <property type="entry name" value="Bromodomain-like_sf"/>
</dbReference>
<dbReference type="InterPro" id="IPR037800">
    <property type="entry name" value="GCN5"/>
</dbReference>
<dbReference type="EMBL" id="CAXLJM020000062">
    <property type="protein sequence ID" value="CAL8120043.1"/>
    <property type="molecule type" value="Genomic_DNA"/>
</dbReference>
<dbReference type="SUPFAM" id="SSF47370">
    <property type="entry name" value="Bromodomain"/>
    <property type="match status" value="1"/>
</dbReference>
<dbReference type="PANTHER" id="PTHR45750">
    <property type="entry name" value="GH11602P"/>
    <property type="match status" value="1"/>
</dbReference>
<name>A0ABP1R5L5_9HEXA</name>
<accession>A0ABP1R5L5</accession>